<evidence type="ECO:0000313" key="5">
    <source>
        <dbReference type="EMBL" id="RHY45325.1"/>
    </source>
</evidence>
<dbReference type="EMBL" id="QUTH01000324">
    <property type="protein sequence ID" value="RHZ34283.1"/>
    <property type="molecule type" value="Genomic_DNA"/>
</dbReference>
<dbReference type="EMBL" id="MZMZ02000915">
    <property type="protein sequence ID" value="RQM30184.1"/>
    <property type="molecule type" value="Genomic_DNA"/>
</dbReference>
<evidence type="ECO:0000313" key="8">
    <source>
        <dbReference type="EMBL" id="RHY95480.1"/>
    </source>
</evidence>
<evidence type="ECO:0000313" key="14">
    <source>
        <dbReference type="Proteomes" id="UP000265427"/>
    </source>
</evidence>
<dbReference type="Proteomes" id="UP000286510">
    <property type="component" value="Unassembled WGS sequence"/>
</dbReference>
<dbReference type="EMBL" id="QUSZ01009868">
    <property type="protein sequence ID" value="RHX98635.1"/>
    <property type="molecule type" value="Genomic_DNA"/>
</dbReference>
<dbReference type="Proteomes" id="UP000265427">
    <property type="component" value="Unassembled WGS sequence"/>
</dbReference>
<dbReference type="Proteomes" id="UP000284702">
    <property type="component" value="Unassembled WGS sequence"/>
</dbReference>
<dbReference type="EMBL" id="QUTI01033742">
    <property type="protein sequence ID" value="RLO02363.1"/>
    <property type="molecule type" value="Genomic_DNA"/>
</dbReference>
<evidence type="ECO:0000313" key="17">
    <source>
        <dbReference type="Proteomes" id="UP000266239"/>
    </source>
</evidence>
<dbReference type="Proteomes" id="UP000266643">
    <property type="component" value="Unassembled WGS sequence"/>
</dbReference>
<dbReference type="Proteomes" id="UP000265716">
    <property type="component" value="Unassembled WGS sequence"/>
</dbReference>
<reference evidence="13 21" key="3">
    <citation type="submission" date="2018-07" db="EMBL/GenBank/DDBJ databases">
        <title>Annotation of Aphanomyces astaci genome assembly.</title>
        <authorList>
            <person name="Studholme D.J."/>
        </authorList>
    </citation>
    <scope>NUCLEOTIDE SEQUENCE [LARGE SCALE GENOMIC DNA]</scope>
    <source>
        <strain evidence="13">Pc</strain>
    </source>
</reference>
<dbReference type="Proteomes" id="UP000283543">
    <property type="component" value="Unassembled WGS sequence"/>
</dbReference>
<reference evidence="2" key="1">
    <citation type="submission" date="2013-12" db="EMBL/GenBank/DDBJ databases">
        <title>The Genome Sequence of Aphanomyces astaci APO3.</title>
        <authorList>
            <consortium name="The Broad Institute Genomics Platform"/>
            <person name="Russ C."/>
            <person name="Tyler B."/>
            <person name="van West P."/>
            <person name="Dieguez-Uribeondo J."/>
            <person name="Young S.K."/>
            <person name="Zeng Q."/>
            <person name="Gargeya S."/>
            <person name="Fitzgerald M."/>
            <person name="Abouelleil A."/>
            <person name="Alvarado L."/>
            <person name="Chapman S.B."/>
            <person name="Gainer-Dewar J."/>
            <person name="Goldberg J."/>
            <person name="Griggs A."/>
            <person name="Gujja S."/>
            <person name="Hansen M."/>
            <person name="Howarth C."/>
            <person name="Imamovic A."/>
            <person name="Ireland A."/>
            <person name="Larimer J."/>
            <person name="McCowan C."/>
            <person name="Murphy C."/>
            <person name="Pearson M."/>
            <person name="Poon T.W."/>
            <person name="Priest M."/>
            <person name="Roberts A."/>
            <person name="Saif S."/>
            <person name="Shea T."/>
            <person name="Sykes S."/>
            <person name="Wortman J."/>
            <person name="Nusbaum C."/>
            <person name="Birren B."/>
        </authorList>
    </citation>
    <scope>NUCLEOTIDE SEQUENCE [LARGE SCALE GENOMIC DNA]</scope>
    <source>
        <strain evidence="2">APO3</strain>
    </source>
</reference>
<evidence type="ECO:0000313" key="23">
    <source>
        <dbReference type="Proteomes" id="UP000285712"/>
    </source>
</evidence>
<evidence type="ECO:0000313" key="7">
    <source>
        <dbReference type="EMBL" id="RHY74477.1"/>
    </source>
</evidence>
<dbReference type="AlphaFoldDB" id="W4G1X5"/>
<keyword evidence="21" id="KW-1185">Reference proteome</keyword>
<dbReference type="RefSeq" id="XP_009836621.1">
    <property type="nucleotide sequence ID" value="XM_009838319.1"/>
</dbReference>
<evidence type="ECO:0000313" key="15">
    <source>
        <dbReference type="Proteomes" id="UP000265716"/>
    </source>
</evidence>
<proteinExistence type="predicted"/>
<evidence type="ECO:0000256" key="1">
    <source>
        <dbReference type="SAM" id="Phobius"/>
    </source>
</evidence>
<evidence type="ECO:0000313" key="21">
    <source>
        <dbReference type="Proteomes" id="UP000284702"/>
    </source>
</evidence>
<dbReference type="EMBL" id="QUTG01002607">
    <property type="protein sequence ID" value="RHY95480.1"/>
    <property type="molecule type" value="Genomic_DNA"/>
</dbReference>
<evidence type="ECO:0000313" key="22">
    <source>
        <dbReference type="Proteomes" id="UP000285430"/>
    </source>
</evidence>
<gene>
    <name evidence="13" type="ORF">B5M09_000318</name>
    <name evidence="4" type="ORF">DYB25_008704</name>
    <name evidence="10" type="ORF">DYB26_000561</name>
    <name evidence="12" type="ORF">DYB28_006640</name>
    <name evidence="7" type="ORF">DYB30_001195</name>
    <name evidence="9" type="ORF">DYB31_005352</name>
    <name evidence="5" type="ORF">DYB34_008047</name>
    <name evidence="8" type="ORF">DYB35_003450</name>
    <name evidence="3" type="ORF">DYB36_013210</name>
    <name evidence="11" type="ORF">DYB37_003449</name>
    <name evidence="6" type="ORF">DYB38_000575</name>
    <name evidence="2" type="ORF">H257_11411</name>
</gene>
<feature type="transmembrane region" description="Helical" evidence="1">
    <location>
        <begin position="40"/>
        <end position="60"/>
    </location>
</feature>
<protein>
    <submittedName>
        <fullName evidence="2">Uncharacterized protein</fullName>
    </submittedName>
</protein>
<dbReference type="Proteomes" id="UP000266239">
    <property type="component" value="Unassembled WGS sequence"/>
</dbReference>
<organism evidence="2">
    <name type="scientific">Aphanomyces astaci</name>
    <name type="common">Crayfish plague agent</name>
    <dbReference type="NCBI Taxonomy" id="112090"/>
    <lineage>
        <taxon>Eukaryota</taxon>
        <taxon>Sar</taxon>
        <taxon>Stramenopiles</taxon>
        <taxon>Oomycota</taxon>
        <taxon>Saprolegniomycetes</taxon>
        <taxon>Saprolegniales</taxon>
        <taxon>Verrucalvaceae</taxon>
        <taxon>Aphanomyces</taxon>
    </lineage>
</organism>
<evidence type="ECO:0000313" key="12">
    <source>
        <dbReference type="EMBL" id="RLO02363.1"/>
    </source>
</evidence>
<dbReference type="EMBL" id="QUTD01003006">
    <property type="protein sequence ID" value="RHY74477.1"/>
    <property type="molecule type" value="Genomic_DNA"/>
</dbReference>
<evidence type="ECO:0000313" key="19">
    <source>
        <dbReference type="Proteomes" id="UP000275652"/>
    </source>
</evidence>
<evidence type="ECO:0000313" key="18">
    <source>
        <dbReference type="Proteomes" id="UP000266643"/>
    </source>
</evidence>
<dbReference type="EMBL" id="QUTC01005042">
    <property type="protein sequence ID" value="RHY60651.1"/>
    <property type="molecule type" value="Genomic_DNA"/>
</dbReference>
<dbReference type="EMBL" id="QUTF01013648">
    <property type="protein sequence ID" value="RHZ16776.1"/>
    <property type="molecule type" value="Genomic_DNA"/>
</dbReference>
<evidence type="ECO:0000313" key="16">
    <source>
        <dbReference type="Proteomes" id="UP000266196"/>
    </source>
</evidence>
<dbReference type="EMBL" id="KI913147">
    <property type="protein sequence ID" value="ETV73685.1"/>
    <property type="molecule type" value="Genomic_DNA"/>
</dbReference>
<evidence type="ECO:0000313" key="9">
    <source>
        <dbReference type="EMBL" id="RHZ10849.1"/>
    </source>
</evidence>
<dbReference type="EMBL" id="QUTE01011137">
    <property type="protein sequence ID" value="RHZ10849.1"/>
    <property type="molecule type" value="Genomic_DNA"/>
</dbReference>
<dbReference type="Proteomes" id="UP000266196">
    <property type="component" value="Unassembled WGS sequence"/>
</dbReference>
<evidence type="ECO:0000313" key="24">
    <source>
        <dbReference type="Proteomes" id="UP000286510"/>
    </source>
</evidence>
<reference evidence="14 15" key="4">
    <citation type="submission" date="2018-08" db="EMBL/GenBank/DDBJ databases">
        <title>Aphanomyces genome sequencing and annotation.</title>
        <authorList>
            <person name="Minardi D."/>
            <person name="Oidtmann B."/>
            <person name="Van Der Giezen M."/>
            <person name="Studholme D.J."/>
        </authorList>
    </citation>
    <scope>NUCLEOTIDE SEQUENCE [LARGE SCALE GENOMIC DNA]</scope>
    <source>
        <strain evidence="9 16">197901</strain>
        <strain evidence="7 18">D2</strain>
        <strain evidence="11 22">Da</strain>
        <strain evidence="10 24">FDL457</strain>
        <strain evidence="3 14">Kv</strain>
        <strain evidence="6 15">SA</strain>
        <strain evidence="5 20">Si</strain>
        <strain evidence="8 23">Sv</strain>
        <strain evidence="4 17">Yx</strain>
    </source>
</reference>
<dbReference type="VEuPathDB" id="FungiDB:H257_11411"/>
<evidence type="ECO:0000313" key="4">
    <source>
        <dbReference type="EMBL" id="RHY16261.1"/>
    </source>
</evidence>
<dbReference type="Proteomes" id="UP000275652">
    <property type="component" value="Unassembled WGS sequence"/>
</dbReference>
<evidence type="ECO:0000313" key="10">
    <source>
        <dbReference type="EMBL" id="RHZ16776.1"/>
    </source>
</evidence>
<reference evidence="12 19" key="2">
    <citation type="journal article" date="2018" name="J. Invertebr. Pathol.">
        <title>New genotyping method for the causative agent of crayfish plague (Aphanomyces astaci) based on whole genome data.</title>
        <authorList>
            <person name="Minardi D."/>
            <person name="Studholme D.J."/>
            <person name="van der Giezen M."/>
            <person name="Pretto T."/>
            <person name="Oidtmann B."/>
        </authorList>
    </citation>
    <scope>NUCLEOTIDE SEQUENCE [LARGE SCALE GENOMIC DNA]</scope>
    <source>
        <strain evidence="12 19">KB13</strain>
    </source>
</reference>
<name>W4G1X5_APHAT</name>
<evidence type="ECO:0000313" key="2">
    <source>
        <dbReference type="EMBL" id="ETV73685.1"/>
    </source>
</evidence>
<dbReference type="EMBL" id="QUTA01005322">
    <property type="protein sequence ID" value="RHY16261.1"/>
    <property type="molecule type" value="Genomic_DNA"/>
</dbReference>
<dbReference type="GeneID" id="20813407"/>
<evidence type="ECO:0000313" key="3">
    <source>
        <dbReference type="EMBL" id="RHX98635.1"/>
    </source>
</evidence>
<keyword evidence="1" id="KW-0812">Transmembrane</keyword>
<sequence length="147" mass="16822">MSRSTNNATSTALVLPPQYSTRLFRSSWLTAFSVYSAAQYDLWICCSMTLLVLLTSLNYWRHPIHGWRRNMDISAVFFGFAYHIYRSLWCASSSHQVVYYGFVLKTLYCYSQARAAPNKDVSSRWHMTMHLVGNIGNLVLYAGGLSL</sequence>
<keyword evidence="1" id="KW-0472">Membrane</keyword>
<dbReference type="Proteomes" id="UP000285712">
    <property type="component" value="Unassembled WGS sequence"/>
</dbReference>
<dbReference type="OrthoDB" id="417624at2759"/>
<evidence type="ECO:0000313" key="11">
    <source>
        <dbReference type="EMBL" id="RHZ34283.1"/>
    </source>
</evidence>
<dbReference type="EMBL" id="QUTB01007594">
    <property type="protein sequence ID" value="RHY45325.1"/>
    <property type="molecule type" value="Genomic_DNA"/>
</dbReference>
<keyword evidence="1" id="KW-1133">Transmembrane helix</keyword>
<dbReference type="Proteomes" id="UP000285430">
    <property type="component" value="Unassembled WGS sequence"/>
</dbReference>
<evidence type="ECO:0000313" key="20">
    <source>
        <dbReference type="Proteomes" id="UP000283543"/>
    </source>
</evidence>
<accession>W4G1X5</accession>
<evidence type="ECO:0000313" key="6">
    <source>
        <dbReference type="EMBL" id="RHY60651.1"/>
    </source>
</evidence>
<evidence type="ECO:0000313" key="13">
    <source>
        <dbReference type="EMBL" id="RQM30184.1"/>
    </source>
</evidence>